<name>A0A8S9LDQ4_BRACR</name>
<organism evidence="1">
    <name type="scientific">Brassica cretica</name>
    <name type="common">Mustard</name>
    <dbReference type="NCBI Taxonomy" id="69181"/>
    <lineage>
        <taxon>Eukaryota</taxon>
        <taxon>Viridiplantae</taxon>
        <taxon>Streptophyta</taxon>
        <taxon>Embryophyta</taxon>
        <taxon>Tracheophyta</taxon>
        <taxon>Spermatophyta</taxon>
        <taxon>Magnoliopsida</taxon>
        <taxon>eudicotyledons</taxon>
        <taxon>Gunneridae</taxon>
        <taxon>Pentapetalae</taxon>
        <taxon>rosids</taxon>
        <taxon>malvids</taxon>
        <taxon>Brassicales</taxon>
        <taxon>Brassicaceae</taxon>
        <taxon>Brassiceae</taxon>
        <taxon>Brassica</taxon>
    </lineage>
</organism>
<accession>A0A8S9LDQ4</accession>
<sequence>MKSRNDLKSPFLARDLKIRPSEFTWLQWSGCPLDDVPPNDVDGSLMVVNLCGCHSLEAIPVLSNHKSLEKLASPGTVHASGGDF</sequence>
<dbReference type="AlphaFoldDB" id="A0A8S9LDQ4"/>
<comment type="caution">
    <text evidence="1">The sequence shown here is derived from an EMBL/GenBank/DDBJ whole genome shotgun (WGS) entry which is preliminary data.</text>
</comment>
<protein>
    <submittedName>
        <fullName evidence="1">Uncharacterized protein</fullName>
    </submittedName>
</protein>
<gene>
    <name evidence="1" type="ORF">F2Q70_00027403</name>
</gene>
<dbReference type="EMBL" id="QGKY02000094">
    <property type="protein sequence ID" value="KAF2604392.1"/>
    <property type="molecule type" value="Genomic_DNA"/>
</dbReference>
<proteinExistence type="predicted"/>
<reference evidence="1" key="1">
    <citation type="submission" date="2019-12" db="EMBL/GenBank/DDBJ databases">
        <title>Genome sequencing and annotation of Brassica cretica.</title>
        <authorList>
            <person name="Studholme D.J."/>
            <person name="Sarris P.F."/>
        </authorList>
    </citation>
    <scope>NUCLEOTIDE SEQUENCE</scope>
    <source>
        <strain evidence="1">PFS-102/07</strain>
        <tissue evidence="1">Leaf</tissue>
    </source>
</reference>
<evidence type="ECO:0000313" key="1">
    <source>
        <dbReference type="EMBL" id="KAF2604392.1"/>
    </source>
</evidence>